<accession>A0A1I6FX34</accession>
<evidence type="ECO:0000313" key="1">
    <source>
        <dbReference type="EMBL" id="SFR34377.1"/>
    </source>
</evidence>
<dbReference type="AlphaFoldDB" id="A0A1I6FX34"/>
<protein>
    <submittedName>
        <fullName evidence="1">Uncharacterized protein</fullName>
    </submittedName>
</protein>
<gene>
    <name evidence="1" type="ORF">SAMN04488124_0450</name>
</gene>
<reference evidence="2" key="1">
    <citation type="submission" date="2016-10" db="EMBL/GenBank/DDBJ databases">
        <authorList>
            <person name="Varghese N."/>
            <person name="Submissions S."/>
        </authorList>
    </citation>
    <scope>NUCLEOTIDE SEQUENCE [LARGE SCALE GENOMIC DNA]</scope>
    <source>
        <strain evidence="2">CGMCC 1.8711</strain>
    </source>
</reference>
<proteinExistence type="predicted"/>
<dbReference type="STRING" id="555875.SAMN04488124_0450"/>
<organism evidence="1 2">
    <name type="scientific">Halogeometricum limi</name>
    <dbReference type="NCBI Taxonomy" id="555875"/>
    <lineage>
        <taxon>Archaea</taxon>
        <taxon>Methanobacteriati</taxon>
        <taxon>Methanobacteriota</taxon>
        <taxon>Stenosarchaea group</taxon>
        <taxon>Halobacteria</taxon>
        <taxon>Halobacteriales</taxon>
        <taxon>Haloferacaceae</taxon>
        <taxon>Halogeometricum</taxon>
    </lineage>
</organism>
<sequence length="45" mass="4954">MVNKVSYIPKLKTVPCGSLPPEFGRFHGPEFGHQRTYSLGVPIAP</sequence>
<keyword evidence="2" id="KW-1185">Reference proteome</keyword>
<dbReference type="Proteomes" id="UP000243250">
    <property type="component" value="Unassembled WGS sequence"/>
</dbReference>
<name>A0A1I6FX34_9EURY</name>
<dbReference type="EMBL" id="FOYS01000001">
    <property type="protein sequence ID" value="SFR34377.1"/>
    <property type="molecule type" value="Genomic_DNA"/>
</dbReference>
<evidence type="ECO:0000313" key="2">
    <source>
        <dbReference type="Proteomes" id="UP000243250"/>
    </source>
</evidence>